<evidence type="ECO:0000313" key="1">
    <source>
        <dbReference type="Proteomes" id="UP000694918"/>
    </source>
</evidence>
<proteinExistence type="predicted"/>
<dbReference type="AlphaFoldDB" id="A0AAJ6U0H1"/>
<gene>
    <name evidence="2" type="primary">LOC105122807</name>
</gene>
<sequence length="433" mass="49544">MASAVAIVSSYPWLNSSPSPSKYSKYQSFLPPPCRVVCRGRESELPPPVTPDFKFALHDALDSSGVDTTHAREARQNFMSQIKGLSRIEREVSISINRRVDLAKTAIYISAEDFALMSQSSLPLPVDPYIERLFDLTMEFCRSGKVLRASPEALLDSLYKFLYVEKDFQRSNVISRLEPHPLYLHAVLTYQSGSAYMLALIYSEILKVLRFWSLLDFDCEIFFPHDRYGLPRGYHKQKSAESDHPHILTVQTLLEEILKNVKEAFWPFQHDQTKSLFLRAVHAVLCTDRSNVVEESGFQLESAKSTHRKLDRGTLTNLHLGDLRLALSGTHVYDGVIFACERLILLEFDPKELRDYSVLLYHCGLYEQSLHYLKLYQDRKGSSLRKQASSELSSLEDDAGEKLMMRLNLISMEEGWSKPSHSGTFLRNNSEPY</sequence>
<evidence type="ECO:0000313" key="2">
    <source>
        <dbReference type="RefSeq" id="XP_011020406.1"/>
    </source>
</evidence>
<reference evidence="2" key="1">
    <citation type="submission" date="2025-08" db="UniProtKB">
        <authorList>
            <consortium name="RefSeq"/>
        </authorList>
    </citation>
    <scope>IDENTIFICATION</scope>
</reference>
<dbReference type="GeneID" id="105122807"/>
<dbReference type="RefSeq" id="XP_011020406.1">
    <property type="nucleotide sequence ID" value="XM_011022104.1"/>
</dbReference>
<dbReference type="Proteomes" id="UP000694918">
    <property type="component" value="Unplaced"/>
</dbReference>
<keyword evidence="1" id="KW-1185">Reference proteome</keyword>
<dbReference type="PANTHER" id="PTHR31350:SF29">
    <property type="entry name" value="PROTEIN SIRB1 N-TERMINAL DOMAIN-CONTAINING PROTEIN"/>
    <property type="match status" value="1"/>
</dbReference>
<dbReference type="KEGG" id="peu:105122807"/>
<name>A0AAJ6U0H1_POPEU</name>
<protein>
    <submittedName>
        <fullName evidence="2">Uncharacterized protein LOC105122807 isoform X1</fullName>
    </submittedName>
</protein>
<dbReference type="PANTHER" id="PTHR31350">
    <property type="entry name" value="SI:DKEY-261L7.2"/>
    <property type="match status" value="1"/>
</dbReference>
<accession>A0AAJ6U0H1</accession>
<organism evidence="1 2">
    <name type="scientific">Populus euphratica</name>
    <name type="common">Euphrates poplar</name>
    <dbReference type="NCBI Taxonomy" id="75702"/>
    <lineage>
        <taxon>Eukaryota</taxon>
        <taxon>Viridiplantae</taxon>
        <taxon>Streptophyta</taxon>
        <taxon>Embryophyta</taxon>
        <taxon>Tracheophyta</taxon>
        <taxon>Spermatophyta</taxon>
        <taxon>Magnoliopsida</taxon>
        <taxon>eudicotyledons</taxon>
        <taxon>Gunneridae</taxon>
        <taxon>Pentapetalae</taxon>
        <taxon>rosids</taxon>
        <taxon>fabids</taxon>
        <taxon>Malpighiales</taxon>
        <taxon>Salicaceae</taxon>
        <taxon>Saliceae</taxon>
        <taxon>Populus</taxon>
    </lineage>
</organism>